<name>A0A162LSM9_CORDF</name>
<evidence type="ECO:0000256" key="1">
    <source>
        <dbReference type="SAM" id="MobiDB-lite"/>
    </source>
</evidence>
<proteinExistence type="predicted"/>
<dbReference type="AlphaFoldDB" id="A0A162LSM9"/>
<gene>
    <name evidence="2" type="ORF">LEL_07082</name>
</gene>
<protein>
    <submittedName>
        <fullName evidence="2">Uncharacterized protein</fullName>
    </submittedName>
</protein>
<comment type="caution">
    <text evidence="2">The sequence shown here is derived from an EMBL/GenBank/DDBJ whole genome shotgun (WGS) entry which is preliminary data.</text>
</comment>
<keyword evidence="3" id="KW-1185">Reference proteome</keyword>
<organism evidence="2 3">
    <name type="scientific">Akanthomyces lecanii RCEF 1005</name>
    <dbReference type="NCBI Taxonomy" id="1081108"/>
    <lineage>
        <taxon>Eukaryota</taxon>
        <taxon>Fungi</taxon>
        <taxon>Dikarya</taxon>
        <taxon>Ascomycota</taxon>
        <taxon>Pezizomycotina</taxon>
        <taxon>Sordariomycetes</taxon>
        <taxon>Hypocreomycetidae</taxon>
        <taxon>Hypocreales</taxon>
        <taxon>Cordycipitaceae</taxon>
        <taxon>Akanthomyces</taxon>
        <taxon>Cordyceps confragosa</taxon>
    </lineage>
</organism>
<sequence length="274" mass="29266">MNDDPYTMRIIPEDEESSRMVTLRTSAIRGALDTTQPEAQSANGTNSNDASAGAAQENAATYSEAAPMADMGDGGDMSPLTEVATENISRELAVGPESWNWTPMWLAAIREATPEPPETSDVPGSISNPLMVLDNEESGDSRGAAVAAASTARDLQTPSPVRVKMQGSPSSRLRRLGVKGVQLSPRVFWPRTPAETGPSNDAQESAGQHEEEEQQQQQSPVGDPAWTQQTALPPPSQGESAHAGDDEDEAMGVVEELTDIVNRNFTQHRFVLGV</sequence>
<dbReference type="Proteomes" id="UP000076881">
    <property type="component" value="Unassembled WGS sequence"/>
</dbReference>
<feature type="region of interest" description="Disordered" evidence="1">
    <location>
        <begin position="134"/>
        <end position="254"/>
    </location>
</feature>
<evidence type="ECO:0000313" key="2">
    <source>
        <dbReference type="EMBL" id="OAA75094.1"/>
    </source>
</evidence>
<reference evidence="2 3" key="1">
    <citation type="journal article" date="2016" name="Genome Biol. Evol.">
        <title>Divergent and convergent evolution of fungal pathogenicity.</title>
        <authorList>
            <person name="Shang Y."/>
            <person name="Xiao G."/>
            <person name="Zheng P."/>
            <person name="Cen K."/>
            <person name="Zhan S."/>
            <person name="Wang C."/>
        </authorList>
    </citation>
    <scope>NUCLEOTIDE SEQUENCE [LARGE SCALE GENOMIC DNA]</scope>
    <source>
        <strain evidence="2 3">RCEF 1005</strain>
    </source>
</reference>
<feature type="compositionally biased region" description="Polar residues" evidence="1">
    <location>
        <begin position="33"/>
        <end position="50"/>
    </location>
</feature>
<dbReference type="EMBL" id="AZHF01000005">
    <property type="protein sequence ID" value="OAA75094.1"/>
    <property type="molecule type" value="Genomic_DNA"/>
</dbReference>
<accession>A0A162LSM9</accession>
<feature type="region of interest" description="Disordered" evidence="1">
    <location>
        <begin position="1"/>
        <end position="20"/>
    </location>
</feature>
<evidence type="ECO:0000313" key="3">
    <source>
        <dbReference type="Proteomes" id="UP000076881"/>
    </source>
</evidence>
<feature type="region of interest" description="Disordered" evidence="1">
    <location>
        <begin position="30"/>
        <end position="80"/>
    </location>
</feature>